<dbReference type="EMBL" id="JAZDQT010000001">
    <property type="protein sequence ID" value="MEE1944530.1"/>
    <property type="molecule type" value="Genomic_DNA"/>
</dbReference>
<dbReference type="PROSITE" id="PS51257">
    <property type="entry name" value="PROKAR_LIPOPROTEIN"/>
    <property type="match status" value="1"/>
</dbReference>
<evidence type="ECO:0008006" key="4">
    <source>
        <dbReference type="Google" id="ProtNLM"/>
    </source>
</evidence>
<accession>A0ABU7I501</accession>
<name>A0ABU7I501_9SPHI</name>
<keyword evidence="1" id="KW-0472">Membrane</keyword>
<evidence type="ECO:0000256" key="1">
    <source>
        <dbReference type="SAM" id="Phobius"/>
    </source>
</evidence>
<sequence>MEKKKASSFIFGIIAIILGCTLWKQFDFKNLKFEHTGLAIIYAITFAFSVYVLVKNYRNRPEK</sequence>
<keyword evidence="1" id="KW-0812">Transmembrane</keyword>
<feature type="transmembrane region" description="Helical" evidence="1">
    <location>
        <begin position="7"/>
        <end position="24"/>
    </location>
</feature>
<evidence type="ECO:0000313" key="3">
    <source>
        <dbReference type="Proteomes" id="UP001336835"/>
    </source>
</evidence>
<gene>
    <name evidence="2" type="ORF">VRU48_05380</name>
</gene>
<dbReference type="Proteomes" id="UP001336835">
    <property type="component" value="Unassembled WGS sequence"/>
</dbReference>
<reference evidence="2 3" key="1">
    <citation type="submission" date="2024-01" db="EMBL/GenBank/DDBJ databases">
        <title>Pedobacter sp. nov., isolated from fresh soil.</title>
        <authorList>
            <person name="Le N.T.T."/>
        </authorList>
    </citation>
    <scope>NUCLEOTIDE SEQUENCE [LARGE SCALE GENOMIC DNA]</scope>
    <source>
        <strain evidence="2 3">KR3-3</strain>
    </source>
</reference>
<organism evidence="2 3">
    <name type="scientific">Pedobacter albus</name>
    <dbReference type="NCBI Taxonomy" id="3113905"/>
    <lineage>
        <taxon>Bacteria</taxon>
        <taxon>Pseudomonadati</taxon>
        <taxon>Bacteroidota</taxon>
        <taxon>Sphingobacteriia</taxon>
        <taxon>Sphingobacteriales</taxon>
        <taxon>Sphingobacteriaceae</taxon>
        <taxon>Pedobacter</taxon>
    </lineage>
</organism>
<evidence type="ECO:0000313" key="2">
    <source>
        <dbReference type="EMBL" id="MEE1944530.1"/>
    </source>
</evidence>
<dbReference type="RefSeq" id="WP_330106898.1">
    <property type="nucleotide sequence ID" value="NZ_JAZDQT010000001.1"/>
</dbReference>
<protein>
    <recommendedName>
        <fullName evidence="4">ATP synthase F0 sector subunit C</fullName>
    </recommendedName>
</protein>
<keyword evidence="1" id="KW-1133">Transmembrane helix</keyword>
<keyword evidence="3" id="KW-1185">Reference proteome</keyword>
<comment type="caution">
    <text evidence="2">The sequence shown here is derived from an EMBL/GenBank/DDBJ whole genome shotgun (WGS) entry which is preliminary data.</text>
</comment>
<feature type="transmembrane region" description="Helical" evidence="1">
    <location>
        <begin position="36"/>
        <end position="54"/>
    </location>
</feature>
<proteinExistence type="predicted"/>